<dbReference type="GO" id="GO:0016887">
    <property type="term" value="F:ATP hydrolysis activity"/>
    <property type="evidence" value="ECO:0007669"/>
    <property type="project" value="InterPro"/>
</dbReference>
<dbReference type="Gene3D" id="3.40.50.300">
    <property type="entry name" value="P-loop containing nucleotide triphosphate hydrolases"/>
    <property type="match status" value="1"/>
</dbReference>
<dbReference type="EMBL" id="FSRA01000001">
    <property type="protein sequence ID" value="SIO17007.1"/>
    <property type="molecule type" value="Genomic_DNA"/>
</dbReference>
<dbReference type="InterPro" id="IPR003959">
    <property type="entry name" value="ATPase_AAA_core"/>
</dbReference>
<sequence length="436" mass="49769">MHPSLYTAIQHLTAFIQARLATYLGQEPVMIGDYPAQITAATAEIPAFSMFNEKEQVILLLALMPHLHPGYFEGVIQQYLPQGGDFPAFGGVKGNNHRAMLPTGETAQFLLAGKDLAERIQVQELFSSDHILYQQDICWLDTVKEGEPMMSGRIVLSNEWLDKVLLGRETLPRFSADFPARRLQTQMSWDDVVLHPITKEQIQDISIWLKHHALFSKDDNLGRKVKPGYRALFYGPPGTGKTLTANLLGQQFGREVYCIDLSQVISKYIGETEKNLEKIFNRAEHKNWILFFDEADALFGKRTSVQSSHDRYANQEVSYLLQRVEAFSGLLILASNFKNNLDDAFLRRFHAIIHFPMPNAEERLMIWEKSMPASLHRNGNLDLRSLAERFELSGASILNIMHYASLRAFARNDQQLHLSEVMEGVRKELMKEEKSF</sequence>
<dbReference type="SMART" id="SM00382">
    <property type="entry name" value="AAA"/>
    <property type="match status" value="1"/>
</dbReference>
<evidence type="ECO:0000256" key="3">
    <source>
        <dbReference type="ARBA" id="ARBA00022840"/>
    </source>
</evidence>
<dbReference type="RefSeq" id="WP_074240248.1">
    <property type="nucleotide sequence ID" value="NZ_FSRA01000001.1"/>
</dbReference>
<evidence type="ECO:0000259" key="4">
    <source>
        <dbReference type="SMART" id="SM00382"/>
    </source>
</evidence>
<dbReference type="InterPro" id="IPR027417">
    <property type="entry name" value="P-loop_NTPase"/>
</dbReference>
<gene>
    <name evidence="5" type="ORF">SAMN04488055_3280</name>
</gene>
<feature type="domain" description="AAA+ ATPase" evidence="4">
    <location>
        <begin position="227"/>
        <end position="361"/>
    </location>
</feature>
<dbReference type="GO" id="GO:0005524">
    <property type="term" value="F:ATP binding"/>
    <property type="evidence" value="ECO:0007669"/>
    <property type="project" value="UniProtKB-KW"/>
</dbReference>
<comment type="similarity">
    <text evidence="1">Belongs to the AAA ATPase family.</text>
</comment>
<dbReference type="InterPro" id="IPR050221">
    <property type="entry name" value="26S_Proteasome_ATPase"/>
</dbReference>
<evidence type="ECO:0000256" key="2">
    <source>
        <dbReference type="ARBA" id="ARBA00022741"/>
    </source>
</evidence>
<accession>A0A1N6HBD3</accession>
<dbReference type="OrthoDB" id="7438987at2"/>
<protein>
    <submittedName>
        <fullName evidence="5">ATPase family associated with various cellular activities (AAA)</fullName>
    </submittedName>
</protein>
<evidence type="ECO:0000313" key="5">
    <source>
        <dbReference type="EMBL" id="SIO17007.1"/>
    </source>
</evidence>
<dbReference type="STRING" id="536979.SAMN04488055_3280"/>
<dbReference type="Pfam" id="PF00004">
    <property type="entry name" value="AAA"/>
    <property type="match status" value="1"/>
</dbReference>
<name>A0A1N6HBD3_9BACT</name>
<dbReference type="CDD" id="cd19481">
    <property type="entry name" value="RecA-like_protease"/>
    <property type="match status" value="1"/>
</dbReference>
<organism evidence="5 6">
    <name type="scientific">Chitinophaga niabensis</name>
    <dbReference type="NCBI Taxonomy" id="536979"/>
    <lineage>
        <taxon>Bacteria</taxon>
        <taxon>Pseudomonadati</taxon>
        <taxon>Bacteroidota</taxon>
        <taxon>Chitinophagia</taxon>
        <taxon>Chitinophagales</taxon>
        <taxon>Chitinophagaceae</taxon>
        <taxon>Chitinophaga</taxon>
    </lineage>
</organism>
<keyword evidence="2" id="KW-0547">Nucleotide-binding</keyword>
<dbReference type="Proteomes" id="UP000185003">
    <property type="component" value="Unassembled WGS sequence"/>
</dbReference>
<dbReference type="SUPFAM" id="SSF52540">
    <property type="entry name" value="P-loop containing nucleoside triphosphate hydrolases"/>
    <property type="match status" value="1"/>
</dbReference>
<dbReference type="AlphaFoldDB" id="A0A1N6HBD3"/>
<keyword evidence="6" id="KW-1185">Reference proteome</keyword>
<proteinExistence type="inferred from homology"/>
<evidence type="ECO:0000256" key="1">
    <source>
        <dbReference type="ARBA" id="ARBA00006914"/>
    </source>
</evidence>
<keyword evidence="3" id="KW-0067">ATP-binding</keyword>
<evidence type="ECO:0000313" key="6">
    <source>
        <dbReference type="Proteomes" id="UP000185003"/>
    </source>
</evidence>
<dbReference type="InterPro" id="IPR003593">
    <property type="entry name" value="AAA+_ATPase"/>
</dbReference>
<dbReference type="PANTHER" id="PTHR23073">
    <property type="entry name" value="26S PROTEASOME REGULATORY SUBUNIT"/>
    <property type="match status" value="1"/>
</dbReference>
<reference evidence="5 6" key="1">
    <citation type="submission" date="2016-11" db="EMBL/GenBank/DDBJ databases">
        <authorList>
            <person name="Jaros S."/>
            <person name="Januszkiewicz K."/>
            <person name="Wedrychowicz H."/>
        </authorList>
    </citation>
    <scope>NUCLEOTIDE SEQUENCE [LARGE SCALE GENOMIC DNA]</scope>
    <source>
        <strain evidence="5 6">DSM 24787</strain>
    </source>
</reference>